<protein>
    <recommendedName>
        <fullName evidence="1">magnesium chelatase</fullName>
        <ecNumber evidence="1">6.6.1.1</ecNumber>
    </recommendedName>
</protein>
<feature type="region of interest" description="Disordered" evidence="3">
    <location>
        <begin position="80"/>
        <end position="107"/>
    </location>
</feature>
<evidence type="ECO:0000259" key="4">
    <source>
        <dbReference type="Pfam" id="PF17863"/>
    </source>
</evidence>
<comment type="caution">
    <text evidence="5">The sequence shown here is derived from an EMBL/GenBank/DDBJ whole genome shotgun (WGS) entry which is preliminary data.</text>
</comment>
<dbReference type="AlphaFoldDB" id="A0A9P8QYR6"/>
<name>A0A9P8QYR6_9HYPO</name>
<evidence type="ECO:0000256" key="2">
    <source>
        <dbReference type="ARBA" id="ARBA00023444"/>
    </source>
</evidence>
<evidence type="ECO:0000256" key="3">
    <source>
        <dbReference type="SAM" id="MobiDB-lite"/>
    </source>
</evidence>
<feature type="domain" description="ChlI/MoxR AAA lid" evidence="4">
    <location>
        <begin position="315"/>
        <end position="374"/>
    </location>
</feature>
<sequence length="409" mass="44297">MADDDLLEKVHSLSDLELAVLLCLINREHVLISTPLAAIDDLVQELQLVATKTFGLKPVVVDCHPSTTLEDFASALLLQPQQPPATAPPPPAASPPPPISPLNTTGTSVSPFGRADSYFALSSHSNHRSSTPLGPLTPFPPSAQIAHFVVAKNLDRAPRVVQIQALELLRTRRIFTRTSVQAAPKQFVFIPVLGAASGGQARVTPHLNDFFSIAHWHSPEDGYVNLDESEGRANGDDETASTESVVKRASDDTTPSTALISDVVSWPNLASCACFALGILTGSLQEISLLAKRGQQVQIDVDILRYQMNVVSFLRMHRAVAGGITPAATKHLHQLVRSLAPLHKLDFVTPALVGLAVRKVYLHRIRITEPEKERSMQWGSQLEAVEALLEDVGPEEVIEDVLEMVTAPL</sequence>
<accession>A0A9P8QYR6</accession>
<dbReference type="Gene3D" id="1.10.8.80">
    <property type="entry name" value="Magnesium chelatase subunit I, C-Terminal domain"/>
    <property type="match status" value="1"/>
</dbReference>
<organism evidence="5 6">
    <name type="scientific">Trichoderma cornu-damae</name>
    <dbReference type="NCBI Taxonomy" id="654480"/>
    <lineage>
        <taxon>Eukaryota</taxon>
        <taxon>Fungi</taxon>
        <taxon>Dikarya</taxon>
        <taxon>Ascomycota</taxon>
        <taxon>Pezizomycotina</taxon>
        <taxon>Sordariomycetes</taxon>
        <taxon>Hypocreomycetidae</taxon>
        <taxon>Hypocreales</taxon>
        <taxon>Hypocreaceae</taxon>
        <taxon>Trichoderma</taxon>
    </lineage>
</organism>
<feature type="compositionally biased region" description="Pro residues" evidence="3">
    <location>
        <begin position="81"/>
        <end position="100"/>
    </location>
</feature>
<feature type="region of interest" description="Disordered" evidence="3">
    <location>
        <begin position="229"/>
        <end position="250"/>
    </location>
</feature>
<dbReference type="PANTHER" id="PTHR11603:SF132">
    <property type="entry name" value="C2H2-TYPE DOMAIN-CONTAINING PROTEIN"/>
    <property type="match status" value="1"/>
</dbReference>
<comment type="pathway">
    <text evidence="2">Porphyrin-containing compound metabolism.</text>
</comment>
<dbReference type="InterPro" id="IPR041628">
    <property type="entry name" value="ChlI/MoxR_AAA_lid"/>
</dbReference>
<dbReference type="EC" id="6.6.1.1" evidence="1"/>
<dbReference type="GO" id="GO:0016851">
    <property type="term" value="F:magnesium chelatase activity"/>
    <property type="evidence" value="ECO:0007669"/>
    <property type="project" value="UniProtKB-EC"/>
</dbReference>
<dbReference type="EMBL" id="JAIWOZ010000001">
    <property type="protein sequence ID" value="KAH6611327.1"/>
    <property type="molecule type" value="Genomic_DNA"/>
</dbReference>
<dbReference type="InterPro" id="IPR052041">
    <property type="entry name" value="Nucleic_acid_metab_PIN/TRAM"/>
</dbReference>
<gene>
    <name evidence="5" type="ORF">Trco_001347</name>
</gene>
<proteinExistence type="predicted"/>
<keyword evidence="6" id="KW-1185">Reference proteome</keyword>
<dbReference type="Proteomes" id="UP000827724">
    <property type="component" value="Unassembled WGS sequence"/>
</dbReference>
<evidence type="ECO:0000256" key="1">
    <source>
        <dbReference type="ARBA" id="ARBA00012825"/>
    </source>
</evidence>
<dbReference type="Pfam" id="PF17863">
    <property type="entry name" value="AAA_lid_2"/>
    <property type="match status" value="1"/>
</dbReference>
<dbReference type="PANTHER" id="PTHR11603">
    <property type="entry name" value="AAA FAMILY ATPASE"/>
    <property type="match status" value="1"/>
</dbReference>
<evidence type="ECO:0000313" key="5">
    <source>
        <dbReference type="EMBL" id="KAH6611327.1"/>
    </source>
</evidence>
<evidence type="ECO:0000313" key="6">
    <source>
        <dbReference type="Proteomes" id="UP000827724"/>
    </source>
</evidence>
<reference evidence="5" key="1">
    <citation type="submission" date="2021-08" db="EMBL/GenBank/DDBJ databases">
        <title>Chromosome-Level Trichoderma cornu-damae using Hi-C Data.</title>
        <authorList>
            <person name="Kim C.S."/>
        </authorList>
    </citation>
    <scope>NUCLEOTIDE SEQUENCE</scope>
    <source>
        <strain evidence="5">KA19-0412C</strain>
    </source>
</reference>
<dbReference type="OrthoDB" id="5582146at2759"/>